<accession>A0ABV1UVT5</accession>
<dbReference type="RefSeq" id="WP_351976614.1">
    <property type="nucleotide sequence ID" value="NZ_JBEPBX010000013.1"/>
</dbReference>
<feature type="transmembrane region" description="Helical" evidence="1">
    <location>
        <begin position="39"/>
        <end position="62"/>
    </location>
</feature>
<proteinExistence type="predicted"/>
<evidence type="ECO:0000313" key="3">
    <source>
        <dbReference type="Proteomes" id="UP001445472"/>
    </source>
</evidence>
<dbReference type="Proteomes" id="UP001445472">
    <property type="component" value="Unassembled WGS sequence"/>
</dbReference>
<evidence type="ECO:0000313" key="2">
    <source>
        <dbReference type="EMBL" id="MER6614914.1"/>
    </source>
</evidence>
<evidence type="ECO:0000256" key="1">
    <source>
        <dbReference type="SAM" id="Phobius"/>
    </source>
</evidence>
<organism evidence="2 3">
    <name type="scientific">Streptomyces xantholiticus</name>
    <dbReference type="NCBI Taxonomy" id="68285"/>
    <lineage>
        <taxon>Bacteria</taxon>
        <taxon>Bacillati</taxon>
        <taxon>Actinomycetota</taxon>
        <taxon>Actinomycetes</taxon>
        <taxon>Kitasatosporales</taxon>
        <taxon>Streptomycetaceae</taxon>
        <taxon>Streptomyces</taxon>
    </lineage>
</organism>
<dbReference type="EMBL" id="JBEPBX010000013">
    <property type="protein sequence ID" value="MER6614914.1"/>
    <property type="molecule type" value="Genomic_DNA"/>
</dbReference>
<gene>
    <name evidence="2" type="ORF">ABT276_16385</name>
</gene>
<keyword evidence="1" id="KW-1133">Transmembrane helix</keyword>
<keyword evidence="1" id="KW-0812">Transmembrane</keyword>
<comment type="caution">
    <text evidence="2">The sequence shown here is derived from an EMBL/GenBank/DDBJ whole genome shotgun (WGS) entry which is preliminary data.</text>
</comment>
<keyword evidence="1" id="KW-0472">Membrane</keyword>
<sequence length="233" mass="24513">MSHQSANAPVPLAGHRAGAGAGGVVPNGQHTGRSAGASVLAIFWVLLLGWAIAAGNTGLAYVTVGMDFIPISAGVVLCLVFVIALRLLHDAWWIAVLSTVPALFVLVGSVQYAPEAALDRRGVRETVTITADSAEGTTSENHQFTLAGPNGELDETLEYRGTNPGYEVGDRIEILRDPEGAVPLEDAADVDPEARLDGLVMGVAAWTGMTLLAGRRGHVLRRRGKHEPLLERA</sequence>
<evidence type="ECO:0008006" key="4">
    <source>
        <dbReference type="Google" id="ProtNLM"/>
    </source>
</evidence>
<name>A0ABV1UVT5_9ACTN</name>
<feature type="transmembrane region" description="Helical" evidence="1">
    <location>
        <begin position="68"/>
        <end position="85"/>
    </location>
</feature>
<protein>
    <recommendedName>
        <fullName evidence="4">DUF3592 domain-containing protein</fullName>
    </recommendedName>
</protein>
<keyword evidence="3" id="KW-1185">Reference proteome</keyword>
<feature type="transmembrane region" description="Helical" evidence="1">
    <location>
        <begin position="92"/>
        <end position="113"/>
    </location>
</feature>
<reference evidence="2 3" key="1">
    <citation type="submission" date="2024-06" db="EMBL/GenBank/DDBJ databases">
        <title>The Natural Products Discovery Center: Release of the First 8490 Sequenced Strains for Exploring Actinobacteria Biosynthetic Diversity.</title>
        <authorList>
            <person name="Kalkreuter E."/>
            <person name="Kautsar S.A."/>
            <person name="Yang D."/>
            <person name="Bader C.D."/>
            <person name="Teijaro C.N."/>
            <person name="Fluegel L."/>
            <person name="Davis C.M."/>
            <person name="Simpson J.R."/>
            <person name="Lauterbach L."/>
            <person name="Steele A.D."/>
            <person name="Gui C."/>
            <person name="Meng S."/>
            <person name="Li G."/>
            <person name="Viehrig K."/>
            <person name="Ye F."/>
            <person name="Su P."/>
            <person name="Kiefer A.F."/>
            <person name="Nichols A."/>
            <person name="Cepeda A.J."/>
            <person name="Yan W."/>
            <person name="Fan B."/>
            <person name="Jiang Y."/>
            <person name="Adhikari A."/>
            <person name="Zheng C.-J."/>
            <person name="Schuster L."/>
            <person name="Cowan T.M."/>
            <person name="Smanski M.J."/>
            <person name="Chevrette M.G."/>
            <person name="De Carvalho L.P.S."/>
            <person name="Shen B."/>
        </authorList>
    </citation>
    <scope>NUCLEOTIDE SEQUENCE [LARGE SCALE GENOMIC DNA]</scope>
    <source>
        <strain evidence="2 3">NPDC000837</strain>
    </source>
</reference>